<dbReference type="Proteomes" id="UP000193689">
    <property type="component" value="Unassembled WGS sequence"/>
</dbReference>
<evidence type="ECO:0000313" key="4">
    <source>
        <dbReference type="EMBL" id="ORY65414.1"/>
    </source>
</evidence>
<feature type="compositionally biased region" description="Polar residues" evidence="2">
    <location>
        <begin position="13"/>
        <end position="41"/>
    </location>
</feature>
<feature type="compositionally biased region" description="Polar residues" evidence="2">
    <location>
        <begin position="246"/>
        <end position="256"/>
    </location>
</feature>
<feature type="compositionally biased region" description="Basic and acidic residues" evidence="2">
    <location>
        <begin position="449"/>
        <end position="462"/>
    </location>
</feature>
<dbReference type="STRING" id="1141098.A0A1Y2E243"/>
<organism evidence="4 5">
    <name type="scientific">Pseudomassariella vexata</name>
    <dbReference type="NCBI Taxonomy" id="1141098"/>
    <lineage>
        <taxon>Eukaryota</taxon>
        <taxon>Fungi</taxon>
        <taxon>Dikarya</taxon>
        <taxon>Ascomycota</taxon>
        <taxon>Pezizomycotina</taxon>
        <taxon>Sordariomycetes</taxon>
        <taxon>Xylariomycetidae</taxon>
        <taxon>Amphisphaeriales</taxon>
        <taxon>Pseudomassariaceae</taxon>
        <taxon>Pseudomassariella</taxon>
    </lineage>
</organism>
<feature type="compositionally biased region" description="Low complexity" evidence="2">
    <location>
        <begin position="433"/>
        <end position="448"/>
    </location>
</feature>
<feature type="compositionally biased region" description="Low complexity" evidence="2">
    <location>
        <begin position="86"/>
        <end position="96"/>
    </location>
</feature>
<evidence type="ECO:0000256" key="2">
    <source>
        <dbReference type="SAM" id="MobiDB-lite"/>
    </source>
</evidence>
<feature type="region of interest" description="Disordered" evidence="2">
    <location>
        <begin position="86"/>
        <end position="121"/>
    </location>
</feature>
<dbReference type="EMBL" id="MCFJ01000006">
    <property type="protein sequence ID" value="ORY65414.1"/>
    <property type="molecule type" value="Genomic_DNA"/>
</dbReference>
<evidence type="ECO:0000256" key="1">
    <source>
        <dbReference type="PROSITE-ProRule" id="PRU00723"/>
    </source>
</evidence>
<dbReference type="InParanoid" id="A0A1Y2E243"/>
<feature type="compositionally biased region" description="Polar residues" evidence="2">
    <location>
        <begin position="268"/>
        <end position="280"/>
    </location>
</feature>
<name>A0A1Y2E243_9PEZI</name>
<keyword evidence="1" id="KW-0479">Metal-binding</keyword>
<comment type="caution">
    <text evidence="4">The sequence shown here is derived from an EMBL/GenBank/DDBJ whole genome shotgun (WGS) entry which is preliminary data.</text>
</comment>
<proteinExistence type="predicted"/>
<keyword evidence="5" id="KW-1185">Reference proteome</keyword>
<protein>
    <recommendedName>
        <fullName evidence="3">C3H1-type domain-containing protein</fullName>
    </recommendedName>
</protein>
<evidence type="ECO:0000259" key="3">
    <source>
        <dbReference type="PROSITE" id="PS50103"/>
    </source>
</evidence>
<feature type="region of interest" description="Disordered" evidence="2">
    <location>
        <begin position="336"/>
        <end position="368"/>
    </location>
</feature>
<dbReference type="GO" id="GO:0008270">
    <property type="term" value="F:zinc ion binding"/>
    <property type="evidence" value="ECO:0007669"/>
    <property type="project" value="UniProtKB-KW"/>
</dbReference>
<feature type="region of interest" description="Disordered" evidence="2">
    <location>
        <begin position="433"/>
        <end position="475"/>
    </location>
</feature>
<keyword evidence="1" id="KW-0862">Zinc</keyword>
<dbReference type="AlphaFoldDB" id="A0A1Y2E243"/>
<feature type="region of interest" description="Disordered" evidence="2">
    <location>
        <begin position="221"/>
        <end position="295"/>
    </location>
</feature>
<dbReference type="InterPro" id="IPR000571">
    <property type="entry name" value="Znf_CCCH"/>
</dbReference>
<dbReference type="GeneID" id="63780008"/>
<feature type="zinc finger region" description="C3H1-type" evidence="1">
    <location>
        <begin position="369"/>
        <end position="398"/>
    </location>
</feature>
<feature type="region of interest" description="Disordered" evidence="2">
    <location>
        <begin position="1"/>
        <end position="45"/>
    </location>
</feature>
<feature type="domain" description="C3H1-type" evidence="3">
    <location>
        <begin position="369"/>
        <end position="398"/>
    </location>
</feature>
<reference evidence="4 5" key="1">
    <citation type="submission" date="2016-07" db="EMBL/GenBank/DDBJ databases">
        <title>Pervasive Adenine N6-methylation of Active Genes in Fungi.</title>
        <authorList>
            <consortium name="DOE Joint Genome Institute"/>
            <person name="Mondo S.J."/>
            <person name="Dannebaum R.O."/>
            <person name="Kuo R.C."/>
            <person name="Labutti K."/>
            <person name="Haridas S."/>
            <person name="Kuo A."/>
            <person name="Salamov A."/>
            <person name="Ahrendt S.R."/>
            <person name="Lipzen A."/>
            <person name="Sullivan W."/>
            <person name="Andreopoulos W.B."/>
            <person name="Clum A."/>
            <person name="Lindquist E."/>
            <person name="Daum C."/>
            <person name="Ramamoorthy G.K."/>
            <person name="Gryganskyi A."/>
            <person name="Culley D."/>
            <person name="Magnuson J.K."/>
            <person name="James T.Y."/>
            <person name="O'Malley M.A."/>
            <person name="Stajich J.E."/>
            <person name="Spatafora J.W."/>
            <person name="Visel A."/>
            <person name="Grigoriev I.V."/>
        </authorList>
    </citation>
    <scope>NUCLEOTIDE SEQUENCE [LARGE SCALE GENOMIC DNA]</scope>
    <source>
        <strain evidence="4 5">CBS 129021</strain>
    </source>
</reference>
<gene>
    <name evidence="4" type="ORF">BCR38DRAFT_484838</name>
</gene>
<feature type="region of interest" description="Disordered" evidence="2">
    <location>
        <begin position="512"/>
        <end position="603"/>
    </location>
</feature>
<dbReference type="PROSITE" id="PS50103">
    <property type="entry name" value="ZF_C3H1"/>
    <property type="match status" value="1"/>
</dbReference>
<accession>A0A1Y2E243</accession>
<feature type="compositionally biased region" description="Polar residues" evidence="2">
    <location>
        <begin position="561"/>
        <end position="582"/>
    </location>
</feature>
<keyword evidence="1" id="KW-0863">Zinc-finger</keyword>
<dbReference type="OrthoDB" id="5355510at2759"/>
<sequence length="603" mass="63634">MDKTFTPVGPTMHSPSNVSYSSGASHTSTRITSPDTSSHRSSPLLGDIEHASNTLLDSQPKMDRNPLHSVNEHRIKLTSECNTNISIGTTNNNSNTDQLPQQPQSLRGGALATPASRSLTSSNWRAQPLNDNIYQPFDTPSNTQMPHGALRLTPFPQNASITSYPNMATFLDMQLDATYAYCYDRGNGRYTRLIPADTLPPLRDVPATQYGCSGMVVLPQPRALSPNGRSSNTDHVPLRTPPATPSTPADNIQVSTPLRARTLPPPSNSNALPEQQSIGSLFSPHPRAYPTPSALYQSSPYQNTLGTTTLGCLQMQTNNPCATQSRIDTIVASTPPTPTHAHHPSMAASTATPPSRLANTNTPSGIPQRRPKIYCDKWVHEGVCAFTQQGCKYKHEMPFDKFTQHQLGLFHGLPAWWKKHQAELARQRDVVLGGDDASSDGQGQGQEAELSRERERFGRRGDNVGGGGVGGRSADLGGATMSAGAGNAGGGGGGGGGGVGGNMAWRRSGDSVQADMMPSSGPSMARSLGGQGIASPGVGVGSRNPTVSYGSPFGPIAPPTRTVSQTSAVPARSSIPTSNPYSSLEALEETNTAGGNEDGVRLG</sequence>
<evidence type="ECO:0000313" key="5">
    <source>
        <dbReference type="Proteomes" id="UP000193689"/>
    </source>
</evidence>
<dbReference type="RefSeq" id="XP_040716566.1">
    <property type="nucleotide sequence ID" value="XM_040863796.1"/>
</dbReference>